<dbReference type="EMBL" id="JAYMRU010000016">
    <property type="protein sequence ID" value="MEM5402732.1"/>
    <property type="molecule type" value="Genomic_DNA"/>
</dbReference>
<organism evidence="1 2">
    <name type="scientific">Paraburkholderia unamae</name>
    <dbReference type="NCBI Taxonomy" id="219649"/>
    <lineage>
        <taxon>Bacteria</taxon>
        <taxon>Pseudomonadati</taxon>
        <taxon>Pseudomonadota</taxon>
        <taxon>Betaproteobacteria</taxon>
        <taxon>Burkholderiales</taxon>
        <taxon>Burkholderiaceae</taxon>
        <taxon>Paraburkholderia</taxon>
    </lineage>
</organism>
<evidence type="ECO:0000313" key="2">
    <source>
        <dbReference type="Proteomes" id="UP001392318"/>
    </source>
</evidence>
<keyword evidence="2" id="KW-1185">Reference proteome</keyword>
<proteinExistence type="predicted"/>
<accession>A0ACC6RMQ8</accession>
<gene>
    <name evidence="1" type="ORF">VSR83_21940</name>
</gene>
<evidence type="ECO:0000313" key="1">
    <source>
        <dbReference type="EMBL" id="MEM5402732.1"/>
    </source>
</evidence>
<protein>
    <submittedName>
        <fullName evidence="1">Amino acid adenylation domain-containing protein</fullName>
    </submittedName>
</protein>
<name>A0ACC6RMQ8_9BURK</name>
<comment type="caution">
    <text evidence="1">The sequence shown here is derived from an EMBL/GenBank/DDBJ whole genome shotgun (WGS) entry which is preliminary data.</text>
</comment>
<dbReference type="Proteomes" id="UP001392318">
    <property type="component" value="Unassembled WGS sequence"/>
</dbReference>
<sequence>MQPQNRYTNQAVTSPDHAALSSPSSAIAKLSRGQRALWFLWSLNPNGAEYGLPMAWSIHAALNVEAFRGALQDLVERHPVLRTTYAAPEGEPVQLIHAHGQPDFQHDDASQWDAAALHARLTQEADTGFDLKNGPVFRARLFSRAADTHVLFLNCHHIAADTWSLIVMMEELGLLYRARVEGKAADLPSAGHSYVDYVGWQQNLLASSVGESHAAYWKKQLSRIPVLDLPTDRPRPRVQTHVGAGHSFELGKTLTQQIRALAGAQDVTFYTVLLAAFYVLLYRYTGQDDIVVGSPRFGRPPQGYARTVGYFASPCALRARVDGENTFNAFLQHVREVLVGAKEHQDYPFPLLVEQLGVARDASRSPIFQVSFTYQKAHLDHMRGVAAARMGLGGAELDLAGLPLASYPLEQHGVKFDLDFVVEEVDGCLRAVCWYNTALWDAPGIRYLVDQFQTLIASAVDAPHTELRHLTMLSARERAAYAAWNATESRFPRTPAHRLVEDWAQRRPQAAALLHETQTVSYAELNARANQLAHHLRRLGLKPGELVGVSMERGPALVIAILGVLKAGGAYLPLDPSYPQERLAYMQDDSGLSLLLTGQGAGAMASSSKVRRVCVDTEATAIAGESVQNLDLASKPNDLAYVIYTSGSTGRPKGVMLEHYGLSNMVHTMAALFEIGPDSRLLQFASASFDSSVAEIFSTLCAGAALCLASKADMMPGSALIDTIARHAVTVITLPPSVLALLQPEDVPTLRTVAAAGEACSLDIVQRWAPGRRFLNAYGPTETTVCATIAHLQPDAERVSLGRPIANTRVYVLDAQLQQVPVGIAGEIHIAGSGLARGYLNRPDLTAERFIANPFEGPHARMYKTGDLARFLPDGSLEYLGRLDHQVKIRGFRIELGEVESVIAGCAGVREALVIARATYGGAPSLLAYAIAHEAGAITAADIRAHAQGKLPDFMLPSAIMLLDAWPLTPNGKIDRAALPDAERVTTQSVLAPRDTLEQQIADVWKAVLKLDAVGIDDNFFEVGGHSLDLVRVEIELEQTLGQHVPTMDLFRFPNIRSLADHLRGASMPAAVAAPSNPAQDVTPKAERVPHGVDHADIDIAIIGMAGRFPGAGSVAELWRNLVAGVESVRALGDSELLAAGVDPALLADPRYVKRKGVLDDVDRFDAAFFGYPPREALLMDPQQRLFLETGWQALEHAGYANVGYTGRIGVVGGTGRSGYLLQYLDARPESAAELFQTTILNEKDFLSTRLAYKLNLRGPALTVQTACSTSLVAVHVACQQLLLDECDIALAGGVSLEMPHGTGYLHQEGHILSADGRCRPFDSRAQGTVRGSGGAIVVLKRLSAALADGDNVWAVIKGSAINNDGNAKMGFTAPAADGQADVIEHALARAGVDPASIGFVEAHGTATPLGDPIEVHALTRAWRRHTDARQFCALGSLKSNVGHLDAAAGVTGLIKAALSVHHGKIPATLHFESANPKLELEKSPFWVNDTLTDWPRTATPRRAAVSSFGIGGTNAHVILQEAPSQAARAREGDAAFHVLALSAKSERALQAMTDNLASHLRDNPAADLGDIAYTLQLGRTHFAHRRIVVCDSASAALEALTALPAARSGTGVPAPSARVTYLFPGQGLQQVNMGRDLYASEAVFRDCVDHCAQLLQPLMDLDIRTVLYPPDDVPGATDAARERLMQTSITQPALFVVEYALVRQLEHWGVRPHAMMGHSLGEYVAGCVAGVMSLPDALKLVVLRGQLIQALPAGSMLAVEASAQELAPYVANGVDLAVVNAARSSVLAGPAEQIDAVQVRLDDAGLRCKRVATSHAFHSAMLDPALESFMALVSQVELRAPHIPYITNVAGTWVTNEQATDPAHWVRHLRQTVRFAEGLDTLLQSPDGLFVEVGPGHAFTSIVRRHADSANARVATATLSGAPGWSDCGALALSVGRLWVAGVAPCWDKLHEGAKRRRAALPGYPFERQRFWPQARSTSAARAVALQPRQSATEPDAAASHDASTAASSHDTVESQLARIFAEVLGMPSVAVTDNFFELGGTSLSALSVILQVEQLIGHQLPAAALLESPTVQALAASLQTMRDPRSQQLVGMRTTGALPPLVCIHPYGGHTTNYVELTRSLGGDQPVYGIQAGGLQGESTPLRSIEAMASDYIDLMKSVQPEGPYRLVGHSMGGCIAYEMAQQLERRGESVALLALLDSRAQNTSVQPLYRNGTYGKMAARQWLSDDAVMLGILMPKLSFDWESLRDIPADVHWRHVLEAATQQGLLPAGTGEQQIRQVLSVIAANDEALRTYRPAPYSGRVLLCCGEEGFARQFGEADLGWGALAEALDVVHVPGDHHSIMSRESAQVIARHLQRHEQECLA</sequence>
<reference evidence="1" key="1">
    <citation type="submission" date="2024-01" db="EMBL/GenBank/DDBJ databases">
        <title>The diversity of rhizobia nodulating Mimosa spp. in eleven states of Brazil covering several biomes is determined by host plant, location, and edaphic factors.</title>
        <authorList>
            <person name="Rouws L."/>
            <person name="Barauna A."/>
            <person name="Beukes C."/>
            <person name="De Faria S.M."/>
            <person name="Gross E."/>
            <person name="Dos Reis Junior F.B."/>
            <person name="Simon M."/>
            <person name="Maluk M."/>
            <person name="Odee D.W."/>
            <person name="Kenicer G."/>
            <person name="Young J.P.W."/>
            <person name="Reis V.M."/>
            <person name="Zilli J."/>
            <person name="James E.K."/>
        </authorList>
    </citation>
    <scope>NUCLEOTIDE SEQUENCE</scope>
    <source>
        <strain evidence="1">JPY452</strain>
    </source>
</reference>